<accession>K6VK69</accession>
<evidence type="ECO:0000259" key="6">
    <source>
        <dbReference type="PROSITE" id="PS50928"/>
    </source>
</evidence>
<dbReference type="eggNOG" id="COG1178">
    <property type="taxonomic scope" value="Bacteria"/>
</dbReference>
<feature type="transmembrane region" description="Helical" evidence="5">
    <location>
        <begin position="333"/>
        <end position="354"/>
    </location>
</feature>
<dbReference type="Gene3D" id="1.10.3720.10">
    <property type="entry name" value="MetI-like"/>
    <property type="match status" value="2"/>
</dbReference>
<dbReference type="PANTHER" id="PTHR43496:SF1">
    <property type="entry name" value="POLYGALACTURONAN_RHAMNOGALACTURONAN TRANSPORT SYSTEM PERMEASE PROTEIN YTEP"/>
    <property type="match status" value="1"/>
</dbReference>
<dbReference type="Pfam" id="PF00528">
    <property type="entry name" value="BPD_transp_1"/>
    <property type="match status" value="2"/>
</dbReference>
<feature type="transmembrane region" description="Helical" evidence="5">
    <location>
        <begin position="281"/>
        <end position="305"/>
    </location>
</feature>
<evidence type="ECO:0000256" key="5">
    <source>
        <dbReference type="RuleBase" id="RU363032"/>
    </source>
</evidence>
<feature type="transmembrane region" description="Helical" evidence="5">
    <location>
        <begin position="468"/>
        <end position="491"/>
    </location>
</feature>
<dbReference type="GO" id="GO:0005886">
    <property type="term" value="C:plasma membrane"/>
    <property type="evidence" value="ECO:0007669"/>
    <property type="project" value="UniProtKB-SubCell"/>
</dbReference>
<dbReference type="EMBL" id="BAGZ01000005">
    <property type="protein sequence ID" value="GAB77114.1"/>
    <property type="molecule type" value="Genomic_DNA"/>
</dbReference>
<comment type="caution">
    <text evidence="7">The sequence shown here is derived from an EMBL/GenBank/DDBJ whole genome shotgun (WGS) entry which is preliminary data.</text>
</comment>
<organism evidence="7 8">
    <name type="scientific">Austwickia chelonae NBRC 105200</name>
    <dbReference type="NCBI Taxonomy" id="1184607"/>
    <lineage>
        <taxon>Bacteria</taxon>
        <taxon>Bacillati</taxon>
        <taxon>Actinomycetota</taxon>
        <taxon>Actinomycetes</taxon>
        <taxon>Micrococcales</taxon>
        <taxon>Dermatophilaceae</taxon>
        <taxon>Austwickia</taxon>
    </lineage>
</organism>
<keyword evidence="4 5" id="KW-0472">Membrane</keyword>
<sequence length="550" mass="57491">MVVTVVVALLGLMIVHPLVQIFASAFSAEGATVLTGLFTSPVNRGIVLNTLVLGTLVGALGTGIGFLLAYVQTRVDVPGKRALHLLALMPIVSPPFAVATAVITLFGRRGIITHGLFGVEYDLYGLTGLTLVLALSFFPVAYMNFKGLLEALDPSLDEAAANLGASRWRIFWTVTLPMLAPGFASSFLLLFVEAIADLANPLVIGGDYTVLASRAFIAITGEYDVRSGSAYSLALLVPAVLVFLVQRYWVGKKSVVTVTGKPAGRPTTVAGGASRILLGGAAWAIASLVALIYATVLVGAFVQILGVNNTPTLDNFRYVLSGIGNKSITDTTLLALIATPLAGLLGMVIAWLVVRKLRHGAAWLDFLGMLGLAVPGTVVGIGYAIAFNQPLIAGGRMWLPALSGGAALFGGSIAIVMVYVIRSMPSGQRSGVAALQQIDPAIDEASASLGADSITTFRKVTLPLIRPALLSGLIYAFARSMTTLSPIIFITTPHTQIMTKQILSEVDAGRFGNAFAFCTLLILIVTGVMALLNLALRRRSTPSSGLGGGL</sequence>
<evidence type="ECO:0000256" key="3">
    <source>
        <dbReference type="ARBA" id="ARBA00022989"/>
    </source>
</evidence>
<evidence type="ECO:0000313" key="7">
    <source>
        <dbReference type="EMBL" id="GAB77114.1"/>
    </source>
</evidence>
<reference evidence="7 8" key="1">
    <citation type="submission" date="2012-08" db="EMBL/GenBank/DDBJ databases">
        <title>Whole genome shotgun sequence of Austwickia chelonae NBRC 105200.</title>
        <authorList>
            <person name="Yoshida I."/>
            <person name="Hosoyama A."/>
            <person name="Tsuchikane K."/>
            <person name="Katsumata H."/>
            <person name="Ando Y."/>
            <person name="Ohji S."/>
            <person name="Hamada M."/>
            <person name="Tamura T."/>
            <person name="Yamazoe A."/>
            <person name="Yamazaki S."/>
            <person name="Fujita N."/>
        </authorList>
    </citation>
    <scope>NUCLEOTIDE SEQUENCE [LARGE SCALE GENOMIC DNA]</scope>
    <source>
        <strain evidence="7 8">NBRC 105200</strain>
    </source>
</reference>
<evidence type="ECO:0000256" key="4">
    <source>
        <dbReference type="ARBA" id="ARBA00023136"/>
    </source>
</evidence>
<keyword evidence="5" id="KW-0813">Transport</keyword>
<evidence type="ECO:0000256" key="2">
    <source>
        <dbReference type="ARBA" id="ARBA00022692"/>
    </source>
</evidence>
<feature type="domain" description="ABC transmembrane type-1" evidence="6">
    <location>
        <begin position="47"/>
        <end position="246"/>
    </location>
</feature>
<evidence type="ECO:0000256" key="1">
    <source>
        <dbReference type="ARBA" id="ARBA00004141"/>
    </source>
</evidence>
<dbReference type="PROSITE" id="PS50928">
    <property type="entry name" value="ABC_TM1"/>
    <property type="match status" value="2"/>
</dbReference>
<evidence type="ECO:0000313" key="8">
    <source>
        <dbReference type="Proteomes" id="UP000008495"/>
    </source>
</evidence>
<name>K6VK69_9MICO</name>
<protein>
    <submittedName>
        <fullName evidence="7">Putative ABC transporter permease protein</fullName>
    </submittedName>
</protein>
<dbReference type="SUPFAM" id="SSF161098">
    <property type="entry name" value="MetI-like"/>
    <property type="match status" value="2"/>
</dbReference>
<dbReference type="AlphaFoldDB" id="K6VK69"/>
<dbReference type="Proteomes" id="UP000008495">
    <property type="component" value="Unassembled WGS sequence"/>
</dbReference>
<keyword evidence="8" id="KW-1185">Reference proteome</keyword>
<feature type="transmembrane region" description="Helical" evidence="5">
    <location>
        <begin position="366"/>
        <end position="386"/>
    </location>
</feature>
<proteinExistence type="inferred from homology"/>
<dbReference type="CDD" id="cd06261">
    <property type="entry name" value="TM_PBP2"/>
    <property type="match status" value="2"/>
</dbReference>
<feature type="domain" description="ABC transmembrane type-1" evidence="6">
    <location>
        <begin position="328"/>
        <end position="532"/>
    </location>
</feature>
<feature type="transmembrane region" description="Helical" evidence="5">
    <location>
        <begin position="83"/>
        <end position="103"/>
    </location>
</feature>
<dbReference type="PANTHER" id="PTHR43496">
    <property type="entry name" value="PROTEIN LPLB"/>
    <property type="match status" value="1"/>
</dbReference>
<gene>
    <name evidence="7" type="ORF">AUCHE_05_00180</name>
</gene>
<feature type="transmembrane region" description="Helical" evidence="5">
    <location>
        <begin position="511"/>
        <end position="536"/>
    </location>
</feature>
<dbReference type="STRING" id="100225.SAMN05421595_0929"/>
<comment type="similarity">
    <text evidence="5">Belongs to the binding-protein-dependent transport system permease family.</text>
</comment>
<feature type="transmembrane region" description="Helical" evidence="5">
    <location>
        <begin position="230"/>
        <end position="250"/>
    </location>
</feature>
<dbReference type="InterPro" id="IPR000515">
    <property type="entry name" value="MetI-like"/>
</dbReference>
<dbReference type="GO" id="GO:0055085">
    <property type="term" value="P:transmembrane transport"/>
    <property type="evidence" value="ECO:0007669"/>
    <property type="project" value="InterPro"/>
</dbReference>
<dbReference type="InterPro" id="IPR035906">
    <property type="entry name" value="MetI-like_sf"/>
</dbReference>
<keyword evidence="3 5" id="KW-1133">Transmembrane helix</keyword>
<feature type="transmembrane region" description="Helical" evidence="5">
    <location>
        <begin position="46"/>
        <end position="71"/>
    </location>
</feature>
<feature type="transmembrane region" description="Helical" evidence="5">
    <location>
        <begin position="170"/>
        <end position="192"/>
    </location>
</feature>
<feature type="transmembrane region" description="Helical" evidence="5">
    <location>
        <begin position="123"/>
        <end position="142"/>
    </location>
</feature>
<feature type="transmembrane region" description="Helical" evidence="5">
    <location>
        <begin position="398"/>
        <end position="421"/>
    </location>
</feature>
<keyword evidence="2 5" id="KW-0812">Transmembrane</keyword>
<comment type="subcellular location">
    <subcellularLocation>
        <location evidence="5">Cell membrane</location>
        <topology evidence="5">Multi-pass membrane protein</topology>
    </subcellularLocation>
    <subcellularLocation>
        <location evidence="1">Membrane</location>
        <topology evidence="1">Multi-pass membrane protein</topology>
    </subcellularLocation>
</comment>